<dbReference type="InterPro" id="IPR054464">
    <property type="entry name" value="ULD_fung"/>
</dbReference>
<accession>A0AAE0I663</accession>
<reference evidence="3" key="1">
    <citation type="journal article" date="2023" name="Mol. Phylogenet. Evol.">
        <title>Genome-scale phylogeny and comparative genomics of the fungal order Sordariales.</title>
        <authorList>
            <person name="Hensen N."/>
            <person name="Bonometti L."/>
            <person name="Westerberg I."/>
            <person name="Brannstrom I.O."/>
            <person name="Guillou S."/>
            <person name="Cros-Aarteil S."/>
            <person name="Calhoun S."/>
            <person name="Haridas S."/>
            <person name="Kuo A."/>
            <person name="Mondo S."/>
            <person name="Pangilinan J."/>
            <person name="Riley R."/>
            <person name="LaButti K."/>
            <person name="Andreopoulos B."/>
            <person name="Lipzen A."/>
            <person name="Chen C."/>
            <person name="Yan M."/>
            <person name="Daum C."/>
            <person name="Ng V."/>
            <person name="Clum A."/>
            <person name="Steindorff A."/>
            <person name="Ohm R.A."/>
            <person name="Martin F."/>
            <person name="Silar P."/>
            <person name="Natvig D.O."/>
            <person name="Lalanne C."/>
            <person name="Gautier V."/>
            <person name="Ament-Velasquez S.L."/>
            <person name="Kruys A."/>
            <person name="Hutchinson M.I."/>
            <person name="Powell A.J."/>
            <person name="Barry K."/>
            <person name="Miller A.N."/>
            <person name="Grigoriev I.V."/>
            <person name="Debuchy R."/>
            <person name="Gladieux P."/>
            <person name="Hiltunen Thoren M."/>
            <person name="Johannesson H."/>
        </authorList>
    </citation>
    <scope>NUCLEOTIDE SEQUENCE</scope>
    <source>
        <strain evidence="3">CBS 118394</strain>
    </source>
</reference>
<gene>
    <name evidence="3" type="ORF">B0H66DRAFT_533597</name>
</gene>
<evidence type="ECO:0000259" key="2">
    <source>
        <dbReference type="Pfam" id="PF22893"/>
    </source>
</evidence>
<evidence type="ECO:0000313" key="4">
    <source>
        <dbReference type="Proteomes" id="UP001283341"/>
    </source>
</evidence>
<dbReference type="EMBL" id="JAUEDM010000004">
    <property type="protein sequence ID" value="KAK3319095.1"/>
    <property type="molecule type" value="Genomic_DNA"/>
</dbReference>
<feature type="compositionally biased region" description="Pro residues" evidence="1">
    <location>
        <begin position="644"/>
        <end position="685"/>
    </location>
</feature>
<feature type="compositionally biased region" description="Low complexity" evidence="1">
    <location>
        <begin position="264"/>
        <end position="278"/>
    </location>
</feature>
<proteinExistence type="predicted"/>
<feature type="region of interest" description="Disordered" evidence="1">
    <location>
        <begin position="790"/>
        <end position="817"/>
    </location>
</feature>
<protein>
    <recommendedName>
        <fullName evidence="2">Ubiquitin-like domain-containing protein</fullName>
    </recommendedName>
</protein>
<feature type="compositionally biased region" description="Low complexity" evidence="1">
    <location>
        <begin position="807"/>
        <end position="817"/>
    </location>
</feature>
<keyword evidence="4" id="KW-1185">Reference proteome</keyword>
<dbReference type="Pfam" id="PF22893">
    <property type="entry name" value="ULD_2"/>
    <property type="match status" value="1"/>
</dbReference>
<feature type="region of interest" description="Disordered" evidence="1">
    <location>
        <begin position="351"/>
        <end position="382"/>
    </location>
</feature>
<dbReference type="Proteomes" id="UP001283341">
    <property type="component" value="Unassembled WGS sequence"/>
</dbReference>
<feature type="compositionally biased region" description="Polar residues" evidence="1">
    <location>
        <begin position="242"/>
        <end position="254"/>
    </location>
</feature>
<comment type="caution">
    <text evidence="3">The sequence shown here is derived from an EMBL/GenBank/DDBJ whole genome shotgun (WGS) entry which is preliminary data.</text>
</comment>
<feature type="region of interest" description="Disordered" evidence="1">
    <location>
        <begin position="242"/>
        <end position="295"/>
    </location>
</feature>
<evidence type="ECO:0000313" key="3">
    <source>
        <dbReference type="EMBL" id="KAK3319095.1"/>
    </source>
</evidence>
<evidence type="ECO:0000256" key="1">
    <source>
        <dbReference type="SAM" id="MobiDB-lite"/>
    </source>
</evidence>
<sequence length="817" mass="89736">MADFAGLASSMAGTVELGRQLSIALQAQIECWDDAEDQYLLDVVFDISATSSILSELHDIVNNDRIAAGDTGRTSLLFRDDGLNEIQTLALKCEILYQIIVVLVQKSVKPKPGKLKLKRSDMASSGFKKLTAVDILHGLNWDWLAPRINRCQEQLRWLKISLLLNLQMANLAQLQLNGTTPRPPGTFDKELGLMATARKLRNRQLYLARKIAKEQARVVAANKPESPASSASCSAIEFAAPTQSLDAESSSDNPSMPIPDQPKAVSLAATVSSVSTAVENDEAQSPEPTIQGSGPLQLAVPAETEAAAAIDTITPVKNNSSDPRKNGADCMVPQQQQTSWKVDDFLVCPVTGKSKQDRNSGDDIDNPAPEVTGTPGQPAKDNLTNERVLTAETLAHISLVERSSFFSRLLPSWARRRTDIFGPSNADKFLSDTPSSDLAAYVVEAGAGDIGTPIKVPFGHQRLKYGLKNVLKKGGSWSGYLAMSSVQRGVVDAAVRFASAQTHRVCTCIAVQEFKKDGQQAYYLVFFALEEPPLPILLLDCMGRKFRLPYEACKTREGIKSLLTDCFAHIDGLALPVREGQYDLCKAVGDEIHILPSLWASTVRPGDEIIMRMWPPTESHPALRGRQPPGFMPVVGGMARPPAACIPPPQTPSGFPVPSPSPPRWMPAPPPPPPGRMPVPPPPPLGWMSGGKRRKSRNRVNRRDFARYTEYPGDKYRPRYNNSDDEENEIDEQEEGEFLCVVDFEKDFLEPFRRIQEQNEEDDESKSGLAHLLRRCTYMTDVDSEMLARHFGGSNMSPENGYDSDSDSSFSTESSVY</sequence>
<organism evidence="3 4">
    <name type="scientific">Apodospora peruviana</name>
    <dbReference type="NCBI Taxonomy" id="516989"/>
    <lineage>
        <taxon>Eukaryota</taxon>
        <taxon>Fungi</taxon>
        <taxon>Dikarya</taxon>
        <taxon>Ascomycota</taxon>
        <taxon>Pezizomycotina</taxon>
        <taxon>Sordariomycetes</taxon>
        <taxon>Sordariomycetidae</taxon>
        <taxon>Sordariales</taxon>
        <taxon>Lasiosphaeriaceae</taxon>
        <taxon>Apodospora</taxon>
    </lineage>
</organism>
<dbReference type="AlphaFoldDB" id="A0AAE0I663"/>
<feature type="compositionally biased region" description="Acidic residues" evidence="1">
    <location>
        <begin position="723"/>
        <end position="733"/>
    </location>
</feature>
<feature type="region of interest" description="Disordered" evidence="1">
    <location>
        <begin position="643"/>
        <end position="733"/>
    </location>
</feature>
<feature type="domain" description="Ubiquitin-like" evidence="2">
    <location>
        <begin position="535"/>
        <end position="616"/>
    </location>
</feature>
<reference evidence="3" key="2">
    <citation type="submission" date="2023-06" db="EMBL/GenBank/DDBJ databases">
        <authorList>
            <consortium name="Lawrence Berkeley National Laboratory"/>
            <person name="Haridas S."/>
            <person name="Hensen N."/>
            <person name="Bonometti L."/>
            <person name="Westerberg I."/>
            <person name="Brannstrom I.O."/>
            <person name="Guillou S."/>
            <person name="Cros-Aarteil S."/>
            <person name="Calhoun S."/>
            <person name="Kuo A."/>
            <person name="Mondo S."/>
            <person name="Pangilinan J."/>
            <person name="Riley R."/>
            <person name="Labutti K."/>
            <person name="Andreopoulos B."/>
            <person name="Lipzen A."/>
            <person name="Chen C."/>
            <person name="Yanf M."/>
            <person name="Daum C."/>
            <person name="Ng V."/>
            <person name="Clum A."/>
            <person name="Steindorff A."/>
            <person name="Ohm R."/>
            <person name="Martin F."/>
            <person name="Silar P."/>
            <person name="Natvig D."/>
            <person name="Lalanne C."/>
            <person name="Gautier V."/>
            <person name="Ament-Velasquez S.L."/>
            <person name="Kruys A."/>
            <person name="Hutchinson M.I."/>
            <person name="Powell A.J."/>
            <person name="Barry K."/>
            <person name="Miller A.N."/>
            <person name="Grigoriev I.V."/>
            <person name="Debuchy R."/>
            <person name="Gladieux P."/>
            <person name="Thoren M.H."/>
            <person name="Johannesson H."/>
        </authorList>
    </citation>
    <scope>NUCLEOTIDE SEQUENCE</scope>
    <source>
        <strain evidence="3">CBS 118394</strain>
    </source>
</reference>
<name>A0AAE0I663_9PEZI</name>
<feature type="compositionally biased region" description="Basic residues" evidence="1">
    <location>
        <begin position="691"/>
        <end position="700"/>
    </location>
</feature>
<feature type="compositionally biased region" description="Basic and acidic residues" evidence="1">
    <location>
        <begin position="701"/>
        <end position="717"/>
    </location>
</feature>